<evidence type="ECO:0000256" key="1">
    <source>
        <dbReference type="ARBA" id="ARBA00022617"/>
    </source>
</evidence>
<accession>A0A248K1U1</accession>
<keyword evidence="8" id="KW-1185">Reference proteome</keyword>
<dbReference type="Pfam" id="PF13442">
    <property type="entry name" value="Cytochrome_CBB3"/>
    <property type="match status" value="1"/>
</dbReference>
<organism evidence="7 8">
    <name type="scientific">Nitrospirillum viridazoti CBAmc</name>
    <dbReference type="NCBI Taxonomy" id="1441467"/>
    <lineage>
        <taxon>Bacteria</taxon>
        <taxon>Pseudomonadati</taxon>
        <taxon>Pseudomonadota</taxon>
        <taxon>Alphaproteobacteria</taxon>
        <taxon>Rhodospirillales</taxon>
        <taxon>Azospirillaceae</taxon>
        <taxon>Nitrospirillum</taxon>
        <taxon>Nitrospirillum viridazoti</taxon>
    </lineage>
</organism>
<keyword evidence="5" id="KW-0732">Signal</keyword>
<dbReference type="GO" id="GO:0042597">
    <property type="term" value="C:periplasmic space"/>
    <property type="evidence" value="ECO:0007669"/>
    <property type="project" value="InterPro"/>
</dbReference>
<reference evidence="7 8" key="1">
    <citation type="submission" date="2017-06" db="EMBL/GenBank/DDBJ databases">
        <title>Complete genome sequence of Nitrospirillum amazonense strain CBAmC, an endophytic nitrogen-fixing and plant growth-promoting bacterium, isolated from sugarcane.</title>
        <authorList>
            <person name="Schwab S."/>
            <person name="dos Santos Teixeira K.R."/>
            <person name="Simoes Araujo J.L."/>
            <person name="Soares Vidal M."/>
            <person name="Borges de Freitas H.R."/>
            <person name="Rivello Crivelaro A.L."/>
            <person name="Bueno de Camargo Nunes A."/>
            <person name="dos Santos C.M."/>
            <person name="Palmeira da Silva Rosa D."/>
            <person name="da Silva Padilha D."/>
            <person name="da Silva E."/>
            <person name="Araujo Terra L."/>
            <person name="Soares Mendes V."/>
            <person name="Farinelli L."/>
            <person name="Magalhaes Cruz L."/>
            <person name="Baldani J.I."/>
        </authorList>
    </citation>
    <scope>NUCLEOTIDE SEQUENCE [LARGE SCALE GENOMIC DNA]</scope>
    <source>
        <strain evidence="7 8">CBAmC</strain>
    </source>
</reference>
<evidence type="ECO:0000313" key="7">
    <source>
        <dbReference type="EMBL" id="ASG24388.1"/>
    </source>
</evidence>
<feature type="signal peptide" evidence="5">
    <location>
        <begin position="1"/>
        <end position="28"/>
    </location>
</feature>
<evidence type="ECO:0000256" key="5">
    <source>
        <dbReference type="SAM" id="SignalP"/>
    </source>
</evidence>
<keyword evidence="3 4" id="KW-0408">Iron</keyword>
<dbReference type="AlphaFoldDB" id="A0A248K1U1"/>
<sequence length="201" mass="22160">MKKLFVGLTLLTCTGVAAGGAWWTSARAAAGLPTTSLDLRNTDTGEPLDLSMAQEEGRDTPGVKKFFQTGVDPYLEDKSCLKKGEIIYLESCSGCHGHVGEGKIGPGLNDDYWTYPKNETDQGLFETIFGGARAQMGPHYDLTLDEILKVMAWVRHLYKDDVKHAPWLTDAQKKSFRPFKVGEKFPEDAPGMCAADRTQVR</sequence>
<dbReference type="RefSeq" id="WP_088874818.1">
    <property type="nucleotide sequence ID" value="NZ_CP022112.1"/>
</dbReference>
<dbReference type="Gene3D" id="1.10.760.10">
    <property type="entry name" value="Cytochrome c-like domain"/>
    <property type="match status" value="1"/>
</dbReference>
<gene>
    <name evidence="7" type="primary">moxG</name>
    <name evidence="7" type="ORF">Y958_26255</name>
</gene>
<dbReference type="EMBL" id="CP022112">
    <property type="protein sequence ID" value="ASG24388.1"/>
    <property type="molecule type" value="Genomic_DNA"/>
</dbReference>
<dbReference type="PROSITE" id="PS51007">
    <property type="entry name" value="CYTC"/>
    <property type="match status" value="1"/>
</dbReference>
<protein>
    <submittedName>
        <fullName evidence="7">Cytochrome c(L), periplasmic</fullName>
    </submittedName>
</protein>
<name>A0A248K1U1_9PROT</name>
<proteinExistence type="predicted"/>
<dbReference type="InterPro" id="IPR009056">
    <property type="entry name" value="Cyt_c-like_dom"/>
</dbReference>
<evidence type="ECO:0000313" key="8">
    <source>
        <dbReference type="Proteomes" id="UP000197153"/>
    </source>
</evidence>
<dbReference type="GO" id="GO:0009055">
    <property type="term" value="F:electron transfer activity"/>
    <property type="evidence" value="ECO:0007669"/>
    <property type="project" value="InterPro"/>
</dbReference>
<evidence type="ECO:0000256" key="3">
    <source>
        <dbReference type="ARBA" id="ARBA00023004"/>
    </source>
</evidence>
<dbReference type="GO" id="GO:0005506">
    <property type="term" value="F:iron ion binding"/>
    <property type="evidence" value="ECO:0007669"/>
    <property type="project" value="InterPro"/>
</dbReference>
<dbReference type="InterPro" id="IPR036909">
    <property type="entry name" value="Cyt_c-like_dom_sf"/>
</dbReference>
<evidence type="ECO:0000256" key="2">
    <source>
        <dbReference type="ARBA" id="ARBA00022723"/>
    </source>
</evidence>
<dbReference type="SUPFAM" id="SSF46626">
    <property type="entry name" value="Cytochrome c"/>
    <property type="match status" value="1"/>
</dbReference>
<evidence type="ECO:0000259" key="6">
    <source>
        <dbReference type="PROSITE" id="PS51007"/>
    </source>
</evidence>
<dbReference type="InterPro" id="IPR009153">
    <property type="entry name" value="Cyt_cL"/>
</dbReference>
<dbReference type="KEGG" id="nao:Y958_26255"/>
<feature type="chain" id="PRO_5012083363" evidence="5">
    <location>
        <begin position="29"/>
        <end position="201"/>
    </location>
</feature>
<dbReference type="NCBIfam" id="TIGR03872">
    <property type="entry name" value="cytochrome_MoxG"/>
    <property type="match status" value="1"/>
</dbReference>
<evidence type="ECO:0000256" key="4">
    <source>
        <dbReference type="PROSITE-ProRule" id="PRU00433"/>
    </source>
</evidence>
<feature type="domain" description="Cytochrome c" evidence="6">
    <location>
        <begin position="79"/>
        <end position="158"/>
    </location>
</feature>
<dbReference type="Proteomes" id="UP000197153">
    <property type="component" value="Chromosome 3"/>
</dbReference>
<keyword evidence="2 4" id="KW-0479">Metal-binding</keyword>
<dbReference type="GO" id="GO:0020037">
    <property type="term" value="F:heme binding"/>
    <property type="evidence" value="ECO:0007669"/>
    <property type="project" value="InterPro"/>
</dbReference>
<keyword evidence="1 4" id="KW-0349">Heme</keyword>